<dbReference type="KEGG" id="pgri:PgNI_09901"/>
<name>A0A6P8ART3_PYRGI</name>
<feature type="region of interest" description="Disordered" evidence="1">
    <location>
        <begin position="1"/>
        <end position="22"/>
    </location>
</feature>
<dbReference type="Proteomes" id="UP000515153">
    <property type="component" value="Unplaced"/>
</dbReference>
<evidence type="ECO:0000256" key="1">
    <source>
        <dbReference type="SAM" id="MobiDB-lite"/>
    </source>
</evidence>
<dbReference type="AlphaFoldDB" id="A0A6P8ART3"/>
<sequence length="621" mass="70295">MNFQRPRPNSGPNFNVRDGEIEPDSRLQDGFIKMLLVLPKCMPDARDRNHIERKTELIQNPNLKARLYMPESEEEPAFVSMGATSKLFMQQGITTAVEYLGRSHESLAMINGPLLLVQIPATGRENFVVREHPLKVDDYRRMEITALPPTQTEVWRYCLESLSFDTATDKSVTKEDKLATEEEDLIDLSDDIPQTQQKNPTDNPVRPRPEPEPESKHENARSVVQQREFETYVANFKDDFETAVARLISEPDEMHMRVHLGALLHFQISTKLKKGSLRDYERMLATVMGKGNFHFSKDISYLNGDALGFSRKVQLAIEASPEIFAPASSRIDSLEDVPLETTVVVFTPSLRFDMKLQGFSGRENSGKASLGLVRPSIFKRELKNREKYIVSANPGGAFDWDLEVLIHESQDNLDDRLRQLDRFMKVKTEPDGTYRPFFEDKLVQNAIGVTIISTKSARTYEIGLYQVELAVYIDWDPHTGKRLWQSCAMSLCSVDWNEVLERRNLALSPRDFGVCNSALLPVGPDDKLEDGAAILLETVKKLQKFLMDLVCEPNVVVENEQTIETEDAATENETAEEPVTQQVQTANKKASNSLRIIDTKPGTKAGTKAKKSQAKKKSSKR</sequence>
<dbReference type="RefSeq" id="XP_030977618.1">
    <property type="nucleotide sequence ID" value="XM_031129882.1"/>
</dbReference>
<protein>
    <submittedName>
        <fullName evidence="3">Uncharacterized protein</fullName>
    </submittedName>
</protein>
<feature type="compositionally biased region" description="Basic and acidic residues" evidence="1">
    <location>
        <begin position="205"/>
        <end position="220"/>
    </location>
</feature>
<reference evidence="3" key="3">
    <citation type="submission" date="2025-08" db="UniProtKB">
        <authorList>
            <consortium name="RefSeq"/>
        </authorList>
    </citation>
    <scope>IDENTIFICATION</scope>
    <source>
        <strain evidence="3">NI907</strain>
    </source>
</reference>
<feature type="compositionally biased region" description="Basic and acidic residues" evidence="1">
    <location>
        <begin position="169"/>
        <end position="180"/>
    </location>
</feature>
<keyword evidence="2" id="KW-1185">Reference proteome</keyword>
<organism evidence="2 3">
    <name type="scientific">Pyricularia grisea</name>
    <name type="common">Crabgrass-specific blast fungus</name>
    <name type="synonym">Magnaporthe grisea</name>
    <dbReference type="NCBI Taxonomy" id="148305"/>
    <lineage>
        <taxon>Eukaryota</taxon>
        <taxon>Fungi</taxon>
        <taxon>Dikarya</taxon>
        <taxon>Ascomycota</taxon>
        <taxon>Pezizomycotina</taxon>
        <taxon>Sordariomycetes</taxon>
        <taxon>Sordariomycetidae</taxon>
        <taxon>Magnaporthales</taxon>
        <taxon>Pyriculariaceae</taxon>
        <taxon>Pyricularia</taxon>
    </lineage>
</organism>
<feature type="region of interest" description="Disordered" evidence="1">
    <location>
        <begin position="566"/>
        <end position="621"/>
    </location>
</feature>
<reference evidence="3" key="2">
    <citation type="submission" date="2019-10" db="EMBL/GenBank/DDBJ databases">
        <authorList>
            <consortium name="NCBI Genome Project"/>
        </authorList>
    </citation>
    <scope>NUCLEOTIDE SEQUENCE</scope>
    <source>
        <strain evidence="3">NI907</strain>
    </source>
</reference>
<feature type="compositionally biased region" description="Acidic residues" evidence="1">
    <location>
        <begin position="181"/>
        <end position="190"/>
    </location>
</feature>
<feature type="compositionally biased region" description="Acidic residues" evidence="1">
    <location>
        <begin position="566"/>
        <end position="576"/>
    </location>
</feature>
<proteinExistence type="predicted"/>
<accession>A0A6P8ART3</accession>
<feature type="region of interest" description="Disordered" evidence="1">
    <location>
        <begin position="169"/>
        <end position="224"/>
    </location>
</feature>
<dbReference type="GeneID" id="41964790"/>
<gene>
    <name evidence="3" type="ORF">PgNI_09901</name>
</gene>
<feature type="compositionally biased region" description="Polar residues" evidence="1">
    <location>
        <begin position="193"/>
        <end position="202"/>
    </location>
</feature>
<feature type="compositionally biased region" description="Basic residues" evidence="1">
    <location>
        <begin position="607"/>
        <end position="621"/>
    </location>
</feature>
<evidence type="ECO:0000313" key="2">
    <source>
        <dbReference type="Proteomes" id="UP000515153"/>
    </source>
</evidence>
<evidence type="ECO:0000313" key="3">
    <source>
        <dbReference type="RefSeq" id="XP_030977618.1"/>
    </source>
</evidence>
<feature type="compositionally biased region" description="Polar residues" evidence="1">
    <location>
        <begin position="579"/>
        <end position="594"/>
    </location>
</feature>
<reference evidence="3" key="1">
    <citation type="journal article" date="2019" name="Mol. Biol. Evol.">
        <title>Blast fungal genomes show frequent chromosomal changes, gene gains and losses, and effector gene turnover.</title>
        <authorList>
            <person name="Gomez Luciano L.B."/>
            <person name="Jason Tsai I."/>
            <person name="Chuma I."/>
            <person name="Tosa Y."/>
            <person name="Chen Y.H."/>
            <person name="Li J.Y."/>
            <person name="Li M.Y."/>
            <person name="Jade Lu M.Y."/>
            <person name="Nakayashiki H."/>
            <person name="Li W.H."/>
        </authorList>
    </citation>
    <scope>NUCLEOTIDE SEQUENCE</scope>
    <source>
        <strain evidence="3">NI907</strain>
    </source>
</reference>